<feature type="compositionally biased region" description="Polar residues" evidence="1">
    <location>
        <begin position="488"/>
        <end position="499"/>
    </location>
</feature>
<evidence type="ECO:0000256" key="1">
    <source>
        <dbReference type="SAM" id="MobiDB-lite"/>
    </source>
</evidence>
<feature type="region of interest" description="Disordered" evidence="1">
    <location>
        <begin position="637"/>
        <end position="657"/>
    </location>
</feature>
<accession>A0A7J6LV34</accession>
<keyword evidence="3" id="KW-1185">Reference proteome</keyword>
<feature type="compositionally biased region" description="Polar residues" evidence="1">
    <location>
        <begin position="16"/>
        <end position="41"/>
    </location>
</feature>
<dbReference type="AlphaFoldDB" id="A0A7J6LV34"/>
<dbReference type="EMBL" id="JAAPAO010000339">
    <property type="protein sequence ID" value="KAF4662691.1"/>
    <property type="molecule type" value="Genomic_DNA"/>
</dbReference>
<feature type="region of interest" description="Disordered" evidence="1">
    <location>
        <begin position="234"/>
        <end position="284"/>
    </location>
</feature>
<feature type="region of interest" description="Disordered" evidence="1">
    <location>
        <begin position="524"/>
        <end position="548"/>
    </location>
</feature>
<organism evidence="2 3">
    <name type="scientific">Perkinsus chesapeaki</name>
    <name type="common">Clam parasite</name>
    <name type="synonym">Perkinsus andrewsi</name>
    <dbReference type="NCBI Taxonomy" id="330153"/>
    <lineage>
        <taxon>Eukaryota</taxon>
        <taxon>Sar</taxon>
        <taxon>Alveolata</taxon>
        <taxon>Perkinsozoa</taxon>
        <taxon>Perkinsea</taxon>
        <taxon>Perkinsida</taxon>
        <taxon>Perkinsidae</taxon>
        <taxon>Perkinsus</taxon>
    </lineage>
</organism>
<protein>
    <submittedName>
        <fullName evidence="2">Uncharacterized protein</fullName>
    </submittedName>
</protein>
<feature type="region of interest" description="Disordered" evidence="1">
    <location>
        <begin position="589"/>
        <end position="612"/>
    </location>
</feature>
<sequence length="1060" mass="113720">MFGQQQPQFARFFGTAQPSPHGTQLTTAPFNVGQPTLQQPQPYDPTARSVQPQQPQVQGMPAVSGRTGFPMTYGPGAVQAPPAGVVNNRTMGAPAAGNVLQMPPGVRSAQPQSFQAAQRAEVGAPQYASSVKAAVVQAPQAAAPPQVPAIKSPPVADEASVRTIADLKASLATKTRYIAQLEQELEARNRAILNGPPPESPRGESIKKLKAQLASRDALIDDLRDEIRRLKAAMGASASRSLSRPSPSDSKHTPSPRTSVGGALGSSGKFQAHPLLTGSPQFPYQSINREDPVDIRVEEFYNNTSSAVPLRRINRKFYAFGSAQLEIDVVNGKLLARSEDGWNNGKYGAIEKCLVHFEPVEREKAGKACCHSNVRRHARHRSHSLERCIDAIASRVDVHAATSTAHPCHTSNDRSVIEGPSEILMSTVTNTLLKVTPLVPVGKIGDIAGKVTGDILNGAADLQRGMGNRSAIADDIFMPKSSGKRKPSSQSGNGCASNQGKLSDTKGCGLWAALLSGVDRSAKPLTARKEQSPNIISDGESSDWSVVDDTHSDISSHLEPVGFRSSANSNGIMPVASASEDLCTSGGLSPEWEDNILSPRRVSDSSSRTPSDAGLFYPDSLLDFGHESDEFRTTLENEAQRRSSHQHQPALPGNGRHVPASIDSLVDGDIAFAGLTVEEMDALLAADEALLSLEEHGRLPAPSSDISPRKAIPVKDDADFQKALLRHPLLMEDRRLLATTAQSTLLLPRADDHGTCHRNSHFSDGAIHRQQLILPPHAQVSPSTHLGNGVIKRARDATDVSHPDREMKVTECPHGSGEIASAGITHDIGTQPFAAPKPPGRVRSRPGWDTATIKHPSEGSAIAPTQPMAELSNHSSTLSHMAVETLSLAPPCRVSRNTVKGHNLGGTVGKPLVRPMPNEHNAKIVGVDIRESLMSDSIAPTQAMEEVRNCSVSIGVSCMETMTEGRFARRHARLIPPTQPMSDSDPCEDNKWKNGFTNQYGTRRCFEGPAYKKKKGNNRKLVRNATSTILQPTQPMETMGVAAVAIEPTQPMISSEIRFT</sequence>
<dbReference type="Proteomes" id="UP000591131">
    <property type="component" value="Unassembled WGS sequence"/>
</dbReference>
<comment type="caution">
    <text evidence="2">The sequence shown here is derived from an EMBL/GenBank/DDBJ whole genome shotgun (WGS) entry which is preliminary data.</text>
</comment>
<feature type="region of interest" description="Disordered" evidence="1">
    <location>
        <begin position="475"/>
        <end position="499"/>
    </location>
</feature>
<reference evidence="2 3" key="1">
    <citation type="submission" date="2020-04" db="EMBL/GenBank/DDBJ databases">
        <title>Perkinsus chesapeaki whole genome sequence.</title>
        <authorList>
            <person name="Bogema D.R."/>
        </authorList>
    </citation>
    <scope>NUCLEOTIDE SEQUENCE [LARGE SCALE GENOMIC DNA]</scope>
    <source>
        <strain evidence="2">ATCC PRA-425</strain>
    </source>
</reference>
<evidence type="ECO:0000313" key="3">
    <source>
        <dbReference type="Proteomes" id="UP000591131"/>
    </source>
</evidence>
<proteinExistence type="predicted"/>
<feature type="compositionally biased region" description="Low complexity" evidence="1">
    <location>
        <begin position="236"/>
        <end position="248"/>
    </location>
</feature>
<name>A0A7J6LV34_PERCH</name>
<dbReference type="OrthoDB" id="439496at2759"/>
<feature type="region of interest" description="Disordered" evidence="1">
    <location>
        <begin position="825"/>
        <end position="845"/>
    </location>
</feature>
<gene>
    <name evidence="2" type="ORF">FOL47_006092</name>
</gene>
<evidence type="ECO:0000313" key="2">
    <source>
        <dbReference type="EMBL" id="KAF4662691.1"/>
    </source>
</evidence>
<feature type="region of interest" description="Disordered" evidence="1">
    <location>
        <begin position="1"/>
        <end position="62"/>
    </location>
</feature>
<feature type="region of interest" description="Disordered" evidence="1">
    <location>
        <begin position="897"/>
        <end position="917"/>
    </location>
</feature>